<feature type="domain" description="Phosphorylase b kinase regulatory subunit alpha/beta C-terminal" evidence="4">
    <location>
        <begin position="233"/>
        <end position="434"/>
    </location>
</feature>
<keyword evidence="1 2" id="KW-0119">Carbohydrate metabolism</keyword>
<comment type="function">
    <text evidence="2">Phosphorylase b kinase catalyzes the phosphorylation of serine in certain substrates, including troponin I.</text>
</comment>
<protein>
    <recommendedName>
        <fullName evidence="2">Phosphorylase b kinase regulatory subunit</fullName>
    </recommendedName>
</protein>
<evidence type="ECO:0000313" key="5">
    <source>
        <dbReference type="EMBL" id="CAI8010343.1"/>
    </source>
</evidence>
<dbReference type="InterPro" id="IPR045583">
    <property type="entry name" value="KPBA/B_C"/>
</dbReference>
<keyword evidence="2" id="KW-0112">Calmodulin-binding</keyword>
<feature type="region of interest" description="Disordered" evidence="3">
    <location>
        <begin position="1"/>
        <end position="80"/>
    </location>
</feature>
<reference evidence="5" key="1">
    <citation type="submission" date="2023-03" db="EMBL/GenBank/DDBJ databases">
        <authorList>
            <person name="Steffen K."/>
            <person name="Cardenas P."/>
        </authorList>
    </citation>
    <scope>NUCLEOTIDE SEQUENCE</scope>
</reference>
<keyword evidence="2" id="KW-0321">Glycogen metabolism</keyword>
<keyword evidence="6" id="KW-1185">Reference proteome</keyword>
<dbReference type="GO" id="GO:0005977">
    <property type="term" value="P:glycogen metabolic process"/>
    <property type="evidence" value="ECO:0007669"/>
    <property type="project" value="UniProtKB-KW"/>
</dbReference>
<keyword evidence="2" id="KW-0472">Membrane</keyword>
<gene>
    <name evidence="5" type="ORF">GBAR_LOCUS6822</name>
</gene>
<keyword evidence="2" id="KW-0636">Prenylation</keyword>
<evidence type="ECO:0000256" key="3">
    <source>
        <dbReference type="SAM" id="MobiDB-lite"/>
    </source>
</evidence>
<feature type="compositionally biased region" description="Low complexity" evidence="3">
    <location>
        <begin position="13"/>
        <end position="49"/>
    </location>
</feature>
<feature type="compositionally biased region" description="Acidic residues" evidence="3">
    <location>
        <begin position="58"/>
        <end position="73"/>
    </location>
</feature>
<comment type="similarity">
    <text evidence="2">Belongs to the phosphorylase b kinase regulatory chain family.</text>
</comment>
<keyword evidence="2" id="KW-1003">Cell membrane</keyword>
<accession>A0AA35W6U5</accession>
<sequence>MWTLGPAGPTPPASLMSRSVLRSRGSGARLSSSASSASDTSIGSVFEEGGAVGGAEERDPDDPDFSDGEEEEPSYLPAEIRDKKHENLSNLLLQERSSLGQLYLLNEMTRTRSSIDLNSGETAEERIEAIYLESGVRKRWMSVRYAAALLRKVVDCLAPSLTGMLVRGKEVTIGVFGYAEHVVTEPMSPKDLVKIIYDMCMPADPIEAVLQQEIIIYLADVFTSQATLFQGMLRLRIGWIIQAMKNELKDLATVEKLNLVTAERRVEQLSPHQVKQLLIYVLQDIDSRSALSTRQLHGALNRVPPLFYEKVYNILKRACGVNVRGKTLLQVPTVHEVSGQEVQFALKVEELLSSITIPEYRQVIVEMLMVVSTVLERNPEIICSSVLKLDELLEESVHLYTVDQGKKGQENGEGSKEAVEDHCAGFYALLPDGMSGSISYMAKAVVNTLLQQGLSYDISKQCCIS</sequence>
<dbReference type="Proteomes" id="UP001174909">
    <property type="component" value="Unassembled WGS sequence"/>
</dbReference>
<proteinExistence type="inferred from homology"/>
<dbReference type="GO" id="GO:0005964">
    <property type="term" value="C:phosphorylase kinase complex"/>
    <property type="evidence" value="ECO:0007669"/>
    <property type="project" value="TreeGrafter"/>
</dbReference>
<dbReference type="Pfam" id="PF19292">
    <property type="entry name" value="KPBB_C"/>
    <property type="match status" value="1"/>
</dbReference>
<organism evidence="5 6">
    <name type="scientific">Geodia barretti</name>
    <name type="common">Barrett's horny sponge</name>
    <dbReference type="NCBI Taxonomy" id="519541"/>
    <lineage>
        <taxon>Eukaryota</taxon>
        <taxon>Metazoa</taxon>
        <taxon>Porifera</taxon>
        <taxon>Demospongiae</taxon>
        <taxon>Heteroscleromorpha</taxon>
        <taxon>Tetractinellida</taxon>
        <taxon>Astrophorina</taxon>
        <taxon>Geodiidae</taxon>
        <taxon>Geodia</taxon>
    </lineage>
</organism>
<evidence type="ECO:0000259" key="4">
    <source>
        <dbReference type="Pfam" id="PF19292"/>
    </source>
</evidence>
<evidence type="ECO:0000313" key="6">
    <source>
        <dbReference type="Proteomes" id="UP001174909"/>
    </source>
</evidence>
<evidence type="ECO:0000256" key="2">
    <source>
        <dbReference type="RuleBase" id="RU364123"/>
    </source>
</evidence>
<dbReference type="GO" id="GO:0005886">
    <property type="term" value="C:plasma membrane"/>
    <property type="evidence" value="ECO:0007669"/>
    <property type="project" value="UniProtKB-SubCell"/>
</dbReference>
<name>A0AA35W6U5_GEOBA</name>
<dbReference type="PANTHER" id="PTHR10749:SF8">
    <property type="entry name" value="PHOSPHORYLASE B KINASE REGULATORY SUBUNIT BETA"/>
    <property type="match status" value="1"/>
</dbReference>
<dbReference type="InterPro" id="IPR008734">
    <property type="entry name" value="PHK_A/B_su"/>
</dbReference>
<evidence type="ECO:0000256" key="1">
    <source>
        <dbReference type="ARBA" id="ARBA00023277"/>
    </source>
</evidence>
<dbReference type="GO" id="GO:0005516">
    <property type="term" value="F:calmodulin binding"/>
    <property type="evidence" value="ECO:0007669"/>
    <property type="project" value="UniProtKB-KW"/>
</dbReference>
<dbReference type="EMBL" id="CASHTH010001031">
    <property type="protein sequence ID" value="CAI8010343.1"/>
    <property type="molecule type" value="Genomic_DNA"/>
</dbReference>
<dbReference type="PANTHER" id="PTHR10749">
    <property type="entry name" value="PHOSPHORYLASE B KINASE REGULATORY SUBUNIT"/>
    <property type="match status" value="1"/>
</dbReference>
<dbReference type="AlphaFoldDB" id="A0AA35W6U5"/>
<comment type="pathway">
    <text evidence="2">Glycan biosynthesis; glycogen metabolism.</text>
</comment>
<comment type="caution">
    <text evidence="5">The sequence shown here is derived from an EMBL/GenBank/DDBJ whole genome shotgun (WGS) entry which is preliminary data.</text>
</comment>
<keyword evidence="2" id="KW-0449">Lipoprotein</keyword>
<comment type="subcellular location">
    <subcellularLocation>
        <location evidence="2">Cell membrane</location>
        <topology evidence="2">Lipid-anchor</topology>
        <orientation evidence="2">Cytoplasmic side</orientation>
    </subcellularLocation>
</comment>